<evidence type="ECO:0000256" key="8">
    <source>
        <dbReference type="ARBA" id="ARBA00023136"/>
    </source>
</evidence>
<dbReference type="GO" id="GO:0003676">
    <property type="term" value="F:nucleic acid binding"/>
    <property type="evidence" value="ECO:0007669"/>
    <property type="project" value="InterPro"/>
</dbReference>
<keyword evidence="8 12" id="KW-0472">Membrane</keyword>
<feature type="transmembrane region" description="Helical" evidence="12">
    <location>
        <begin position="214"/>
        <end position="233"/>
    </location>
</feature>
<proteinExistence type="inferred from homology"/>
<evidence type="ECO:0000256" key="3">
    <source>
        <dbReference type="ARBA" id="ARBA00022603"/>
    </source>
</evidence>
<keyword evidence="6 12" id="KW-0812">Transmembrane</keyword>
<dbReference type="PROSITE" id="PS00092">
    <property type="entry name" value="N6_MTASE"/>
    <property type="match status" value="1"/>
</dbReference>
<dbReference type="AlphaFoldDB" id="A0A9P6N5A9"/>
<keyword evidence="4" id="KW-0808">Transferase</keyword>
<dbReference type="GO" id="GO:0005634">
    <property type="term" value="C:nucleus"/>
    <property type="evidence" value="ECO:0007669"/>
    <property type="project" value="TreeGrafter"/>
</dbReference>
<dbReference type="InterPro" id="IPR029063">
    <property type="entry name" value="SAM-dependent_MTases_sf"/>
</dbReference>
<dbReference type="GO" id="GO:0001734">
    <property type="term" value="F:mRNA m(6)A methyltransferase activity"/>
    <property type="evidence" value="ECO:0007669"/>
    <property type="project" value="UniProtKB-EC"/>
</dbReference>
<dbReference type="Pfam" id="PF13813">
    <property type="entry name" value="MBOAT_2"/>
    <property type="match status" value="1"/>
</dbReference>
<feature type="transmembrane region" description="Helical" evidence="12">
    <location>
        <begin position="368"/>
        <end position="391"/>
    </location>
</feature>
<organism evidence="14 15">
    <name type="scientific">Entomortierella chlamydospora</name>
    <dbReference type="NCBI Taxonomy" id="101097"/>
    <lineage>
        <taxon>Eukaryota</taxon>
        <taxon>Fungi</taxon>
        <taxon>Fungi incertae sedis</taxon>
        <taxon>Mucoromycota</taxon>
        <taxon>Mortierellomycotina</taxon>
        <taxon>Mortierellomycetes</taxon>
        <taxon>Mortierellales</taxon>
        <taxon>Mortierellaceae</taxon>
        <taxon>Entomortierella</taxon>
    </lineage>
</organism>
<comment type="caution">
    <text evidence="14">The sequence shown here is derived from an EMBL/GenBank/DDBJ whole genome shotgun (WGS) entry which is preliminary data.</text>
</comment>
<dbReference type="GO" id="GO:0032259">
    <property type="term" value="P:methylation"/>
    <property type="evidence" value="ECO:0007669"/>
    <property type="project" value="UniProtKB-KW"/>
</dbReference>
<dbReference type="InterPro" id="IPR002052">
    <property type="entry name" value="DNA_methylase_N6_adenine_CS"/>
</dbReference>
<comment type="similarity">
    <text evidence="10">Belongs to the MT-A70-like family.</text>
</comment>
<dbReference type="EC" id="2.1.1.348" evidence="2"/>
<dbReference type="Gene3D" id="3.40.50.150">
    <property type="entry name" value="Vaccinia Virus protein VP39"/>
    <property type="match status" value="1"/>
</dbReference>
<dbReference type="InterPro" id="IPR007757">
    <property type="entry name" value="MT-A70-like"/>
</dbReference>
<dbReference type="PROSITE" id="PS51143">
    <property type="entry name" value="MT_A70"/>
    <property type="match status" value="1"/>
</dbReference>
<evidence type="ECO:0000256" key="11">
    <source>
        <dbReference type="SAM" id="MobiDB-lite"/>
    </source>
</evidence>
<evidence type="ECO:0000259" key="13">
    <source>
        <dbReference type="Pfam" id="PF13813"/>
    </source>
</evidence>
<keyword evidence="15" id="KW-1185">Reference proteome</keyword>
<dbReference type="EMBL" id="JAAAID010000001">
    <property type="protein sequence ID" value="KAG0024878.1"/>
    <property type="molecule type" value="Genomic_DNA"/>
</dbReference>
<dbReference type="GO" id="GO:0016020">
    <property type="term" value="C:membrane"/>
    <property type="evidence" value="ECO:0007669"/>
    <property type="project" value="UniProtKB-SubCell"/>
</dbReference>
<dbReference type="Proteomes" id="UP000703661">
    <property type="component" value="Unassembled WGS sequence"/>
</dbReference>
<evidence type="ECO:0000256" key="10">
    <source>
        <dbReference type="PROSITE-ProRule" id="PRU00489"/>
    </source>
</evidence>
<evidence type="ECO:0000256" key="1">
    <source>
        <dbReference type="ARBA" id="ARBA00004141"/>
    </source>
</evidence>
<protein>
    <recommendedName>
        <fullName evidence="2">mRNA m(6)A methyltransferase</fullName>
        <ecNumber evidence="2">2.1.1.348</ecNumber>
    </recommendedName>
</protein>
<feature type="compositionally biased region" description="Acidic residues" evidence="11">
    <location>
        <begin position="510"/>
        <end position="520"/>
    </location>
</feature>
<evidence type="ECO:0000313" key="15">
    <source>
        <dbReference type="Proteomes" id="UP000703661"/>
    </source>
</evidence>
<keyword evidence="3" id="KW-0489">Methyltransferase</keyword>
<sequence length="722" mass="82155">MDLLTASSRHLLSTLNKLTDNSLTTTLPRSLPVKPCVFPPANTSHIVLPDSLYFTIFFIFGGGLYILLLLPFTLRQKQLMAAPLVAGLFVAPLVFSATNSPALQFVHLTACACVLMRQIDLYYVRPWRTGKEPTFNLEDWWTETWQPFRKIPMSKGQLQRYELELQQERLQQESSSSSEKTKTSESNNAKPVKQLYTPRIDPNPKHWSAYLPRWLFYAMFMEIISFCMSFITYERIQTLSVLSSLAFTTAVGAMIIFDISLINYTIMIIWGAATGNLIHDTEWTLVRHYFPGFATSPSEFWRQWHHLFQYIWVDLGFKPVYHVLHKHVTPKISNRKLAKDIEMIFPVMGVFLMSGLMHEYIIRGMWHARLGGMTSFFLLQGAGTIVSKIIYDIVGRKVTVPSVILIALTWVFNLTTASLFLDPVLKYEAHNLMTLPEEVIMTDSGNDSESGNSSSAGNVSSPFASLTAGGRLAKLLAREKELIATLEQLTRDIESLENPGQDETKADGEGAGEDEVGEDDADDLEEFEAPEWCVPIKANVMTYDWDSLAAECQFDVILMDPPWQLATHAPTRGVAIAYQQLPDICIEELPVPKLSSNGFIFIWVINNKYAKAFDLMRRWGYRYVDDITWVKQTVNRRMAKGHGYYLQHAKETCLVGKKGEDPPGCRHSIGSDVIFSERRGQSQKPEELYELIEELVPNGRYLEIFGRKNNLRDYWVTVGNEL</sequence>
<feature type="domain" description="Wax synthase" evidence="13">
    <location>
        <begin position="293"/>
        <end position="378"/>
    </location>
</feature>
<feature type="transmembrane region" description="Helical" evidence="12">
    <location>
        <begin position="343"/>
        <end position="362"/>
    </location>
</feature>
<gene>
    <name evidence="14" type="ORF">BGZ80_000006</name>
</gene>
<name>A0A9P6N5A9_9FUNG</name>
<keyword evidence="7 12" id="KW-1133">Transmembrane helix</keyword>
<feature type="transmembrane region" description="Helical" evidence="12">
    <location>
        <begin position="403"/>
        <end position="421"/>
    </location>
</feature>
<feature type="transmembrane region" description="Helical" evidence="12">
    <location>
        <begin position="52"/>
        <end position="72"/>
    </location>
</feature>
<comment type="catalytic activity">
    <reaction evidence="9">
        <text>an adenosine in mRNA + S-adenosyl-L-methionine = an N(6)-methyladenosine in mRNA + S-adenosyl-L-homocysteine + H(+)</text>
        <dbReference type="Rhea" id="RHEA:55584"/>
        <dbReference type="Rhea" id="RHEA-COMP:12414"/>
        <dbReference type="Rhea" id="RHEA-COMP:12417"/>
        <dbReference type="ChEBI" id="CHEBI:15378"/>
        <dbReference type="ChEBI" id="CHEBI:57856"/>
        <dbReference type="ChEBI" id="CHEBI:59789"/>
        <dbReference type="ChEBI" id="CHEBI:74411"/>
        <dbReference type="ChEBI" id="CHEBI:74449"/>
        <dbReference type="EC" id="2.1.1.348"/>
    </reaction>
</comment>
<evidence type="ECO:0000256" key="2">
    <source>
        <dbReference type="ARBA" id="ARBA00012160"/>
    </source>
</evidence>
<evidence type="ECO:0000256" key="7">
    <source>
        <dbReference type="ARBA" id="ARBA00022989"/>
    </source>
</evidence>
<evidence type="ECO:0000256" key="9">
    <source>
        <dbReference type="ARBA" id="ARBA00048957"/>
    </source>
</evidence>
<evidence type="ECO:0000256" key="4">
    <source>
        <dbReference type="ARBA" id="ARBA00022679"/>
    </source>
</evidence>
<dbReference type="PANTHER" id="PTHR12829">
    <property type="entry name" value="N6-ADENOSINE-METHYLTRANSFERASE"/>
    <property type="match status" value="1"/>
</dbReference>
<feature type="region of interest" description="Disordered" evidence="11">
    <location>
        <begin position="171"/>
        <end position="195"/>
    </location>
</feature>
<evidence type="ECO:0000256" key="12">
    <source>
        <dbReference type="SAM" id="Phobius"/>
    </source>
</evidence>
<keyword evidence="5" id="KW-0949">S-adenosyl-L-methionine</keyword>
<accession>A0A9P6N5A9</accession>
<dbReference type="SUPFAM" id="SSF53335">
    <property type="entry name" value="S-adenosyl-L-methionine-dependent methyltransferases"/>
    <property type="match status" value="1"/>
</dbReference>
<feature type="region of interest" description="Disordered" evidence="11">
    <location>
        <begin position="493"/>
        <end position="520"/>
    </location>
</feature>
<dbReference type="InterPro" id="IPR032805">
    <property type="entry name" value="Wax_synthase_dom"/>
</dbReference>
<evidence type="ECO:0000313" key="14">
    <source>
        <dbReference type="EMBL" id="KAG0024878.1"/>
    </source>
</evidence>
<reference evidence="14" key="1">
    <citation type="journal article" date="2020" name="Fungal Divers.">
        <title>Resolving the Mortierellaceae phylogeny through synthesis of multi-gene phylogenetics and phylogenomics.</title>
        <authorList>
            <person name="Vandepol N."/>
            <person name="Liber J."/>
            <person name="Desiro A."/>
            <person name="Na H."/>
            <person name="Kennedy M."/>
            <person name="Barry K."/>
            <person name="Grigoriev I.V."/>
            <person name="Miller A.N."/>
            <person name="O'Donnell K."/>
            <person name="Stajich J.E."/>
            <person name="Bonito G."/>
        </authorList>
    </citation>
    <scope>NUCLEOTIDE SEQUENCE</scope>
    <source>
        <strain evidence="14">NRRL 2769</strain>
    </source>
</reference>
<dbReference type="Pfam" id="PF05063">
    <property type="entry name" value="MT-A70"/>
    <property type="match status" value="1"/>
</dbReference>
<evidence type="ECO:0000256" key="6">
    <source>
        <dbReference type="ARBA" id="ARBA00022692"/>
    </source>
</evidence>
<evidence type="ECO:0000256" key="5">
    <source>
        <dbReference type="ARBA" id="ARBA00022691"/>
    </source>
</evidence>
<comment type="subcellular location">
    <subcellularLocation>
        <location evidence="1">Membrane</location>
        <topology evidence="1">Multi-pass membrane protein</topology>
    </subcellularLocation>
</comment>
<dbReference type="PANTHER" id="PTHR12829:SF7">
    <property type="entry name" value="N6-ADENOSINE-METHYLTRANSFERASE CATALYTIC SUBUNIT"/>
    <property type="match status" value="1"/>
</dbReference>
<dbReference type="GO" id="GO:0036396">
    <property type="term" value="C:RNA N6-methyladenosine methyltransferase complex"/>
    <property type="evidence" value="ECO:0007669"/>
    <property type="project" value="TreeGrafter"/>
</dbReference>